<feature type="compositionally biased region" description="Acidic residues" evidence="1">
    <location>
        <begin position="123"/>
        <end position="132"/>
    </location>
</feature>
<keyword evidence="3" id="KW-1185">Reference proteome</keyword>
<evidence type="ECO:0000313" key="2">
    <source>
        <dbReference type="EMBL" id="KAF4454941.1"/>
    </source>
</evidence>
<protein>
    <submittedName>
        <fullName evidence="2">Positive regulator of purine utilization</fullName>
    </submittedName>
</protein>
<name>A0A8H4KQW5_9HYPO</name>
<accession>A0A8H4KQW5</accession>
<comment type="caution">
    <text evidence="2">The sequence shown here is derived from an EMBL/GenBank/DDBJ whole genome shotgun (WGS) entry which is preliminary data.</text>
</comment>
<proteinExistence type="predicted"/>
<evidence type="ECO:0000313" key="3">
    <source>
        <dbReference type="Proteomes" id="UP000605986"/>
    </source>
</evidence>
<organism evidence="2 3">
    <name type="scientific">Fusarium austroafricanum</name>
    <dbReference type="NCBI Taxonomy" id="2364996"/>
    <lineage>
        <taxon>Eukaryota</taxon>
        <taxon>Fungi</taxon>
        <taxon>Dikarya</taxon>
        <taxon>Ascomycota</taxon>
        <taxon>Pezizomycotina</taxon>
        <taxon>Sordariomycetes</taxon>
        <taxon>Hypocreomycetidae</taxon>
        <taxon>Hypocreales</taxon>
        <taxon>Nectriaceae</taxon>
        <taxon>Fusarium</taxon>
        <taxon>Fusarium concolor species complex</taxon>
    </lineage>
</organism>
<gene>
    <name evidence="2" type="ORF">F53441_2598</name>
</gene>
<feature type="region of interest" description="Disordered" evidence="1">
    <location>
        <begin position="112"/>
        <end position="177"/>
    </location>
</feature>
<dbReference type="EMBL" id="JAADJG010000109">
    <property type="protein sequence ID" value="KAF4454941.1"/>
    <property type="molecule type" value="Genomic_DNA"/>
</dbReference>
<evidence type="ECO:0000256" key="1">
    <source>
        <dbReference type="SAM" id="MobiDB-lite"/>
    </source>
</evidence>
<feature type="compositionally biased region" description="Basic and acidic residues" evidence="1">
    <location>
        <begin position="164"/>
        <end position="177"/>
    </location>
</feature>
<dbReference type="Proteomes" id="UP000605986">
    <property type="component" value="Unassembled WGS sequence"/>
</dbReference>
<reference evidence="2" key="1">
    <citation type="submission" date="2020-01" db="EMBL/GenBank/DDBJ databases">
        <title>Identification and distribution of gene clusters putatively required for synthesis of sphingolipid metabolism inhibitors in phylogenetically diverse species of the filamentous fungus Fusarium.</title>
        <authorList>
            <person name="Kim H.-S."/>
            <person name="Busman M."/>
            <person name="Brown D.W."/>
            <person name="Divon H."/>
            <person name="Uhlig S."/>
            <person name="Proctor R.H."/>
        </authorList>
    </citation>
    <scope>NUCLEOTIDE SEQUENCE</scope>
    <source>
        <strain evidence="2">NRRL 53441</strain>
    </source>
</reference>
<sequence>MTQLIATIRSRIRGTIATFTVTGLPIGFITRLEARLAETEEALFRLVQSIDDPNDKHVSLKPSSLRKDDRIKEWDSLPLQNMDDIRVWYRNRSDQASSPADQIVSMEVDQHELPTHVTPSEPDPVEIPDDSSNDSGDGIVLPDIEDVDVSRNDITTPVQPGGSKAKEMEQKHPNMYF</sequence>
<dbReference type="OrthoDB" id="3862662at2759"/>
<dbReference type="AlphaFoldDB" id="A0A8H4KQW5"/>